<sequence length="411" mass="44951">MNSENPLPVSHFEAIREAYRVLSDPACRAEYDLSRHATSPSSSRSAISESPLSTAAAPPSAPPRVARDDEEIQVAFRGNGGEYFRIWLVNMVLSFLTLGIYSAWAKVRREKYFHCNLIIDGAALNYHGKPKAILLGRILLVILLAILSVTDKLGGAAKLGGLAFFGLAFPWLMVQSMRFRARNTSYRGVRLSFSGTYQQALLLYLVHGGLSLITLGIYVPAFIQKQKAFLASHLHFGDRQCNYAGQVSIFYSAMKAPLILGVLAQVLLIGSLFAIVIPIIGKSGMAGLVMAMLFLQAAIVALVLVYSIVVPWIRVVGINLFWNHLSYGKTTFISTQKVGSYIGLIVTNWLMTVLTLGFFWPFAQIRLANFRANNLSIASPQTLREAVSEAAENPAALGSEALDVMGLDVSF</sequence>
<gene>
    <name evidence="3" type="ordered locus">Daro_2154</name>
</gene>
<dbReference type="STRING" id="159087.Daro_2154"/>
<dbReference type="AlphaFoldDB" id="Q47E37"/>
<feature type="transmembrane region" description="Helical" evidence="2">
    <location>
        <begin position="156"/>
        <end position="174"/>
    </location>
</feature>
<dbReference type="Pfam" id="PF05987">
    <property type="entry name" value="DUF898"/>
    <property type="match status" value="1"/>
</dbReference>
<protein>
    <recommendedName>
        <fullName evidence="4">DUF898 domain-containing protein</fullName>
    </recommendedName>
</protein>
<evidence type="ECO:0008006" key="4">
    <source>
        <dbReference type="Google" id="ProtNLM"/>
    </source>
</evidence>
<feature type="region of interest" description="Disordered" evidence="1">
    <location>
        <begin position="33"/>
        <end position="66"/>
    </location>
</feature>
<evidence type="ECO:0000256" key="1">
    <source>
        <dbReference type="SAM" id="MobiDB-lite"/>
    </source>
</evidence>
<keyword evidence="2" id="KW-0812">Transmembrane</keyword>
<reference evidence="3" key="1">
    <citation type="submission" date="2005-08" db="EMBL/GenBank/DDBJ databases">
        <title>Complete sequence of Dechloromonas aromatica RCB.</title>
        <authorList>
            <person name="Salinero K.K."/>
            <person name="Copeland A."/>
            <person name="Lucas S."/>
            <person name="Lapidus A."/>
            <person name="Barry K."/>
            <person name="Detter J.C."/>
            <person name="Glavina T."/>
            <person name="Hammon N."/>
            <person name="Israni S."/>
            <person name="Pitluck S."/>
            <person name="Di Bartolo G."/>
            <person name="Trong S."/>
            <person name="Schmutz J."/>
            <person name="Larimer F."/>
            <person name="Land M."/>
            <person name="Ivanova N."/>
            <person name="Richardson P."/>
        </authorList>
    </citation>
    <scope>NUCLEOTIDE SEQUENCE</scope>
    <source>
        <strain evidence="3">RCB</strain>
    </source>
</reference>
<feature type="transmembrane region" description="Helical" evidence="2">
    <location>
        <begin position="132"/>
        <end position="150"/>
    </location>
</feature>
<dbReference type="HOGENOM" id="CLU_049287_0_0_4"/>
<accession>Q47E37</accession>
<feature type="transmembrane region" description="Helical" evidence="2">
    <location>
        <begin position="293"/>
        <end position="321"/>
    </location>
</feature>
<feature type="compositionally biased region" description="Low complexity" evidence="1">
    <location>
        <begin position="36"/>
        <end position="58"/>
    </location>
</feature>
<dbReference type="KEGG" id="dar:Daro_2154"/>
<keyword evidence="2" id="KW-0472">Membrane</keyword>
<feature type="transmembrane region" description="Helical" evidence="2">
    <location>
        <begin position="84"/>
        <end position="104"/>
    </location>
</feature>
<dbReference type="InterPro" id="IPR036869">
    <property type="entry name" value="J_dom_sf"/>
</dbReference>
<dbReference type="Gene3D" id="1.10.287.110">
    <property type="entry name" value="DnaJ domain"/>
    <property type="match status" value="1"/>
</dbReference>
<feature type="transmembrane region" description="Helical" evidence="2">
    <location>
        <begin position="200"/>
        <end position="223"/>
    </location>
</feature>
<proteinExistence type="predicted"/>
<organism evidence="3">
    <name type="scientific">Dechloromonas aromatica (strain RCB)</name>
    <dbReference type="NCBI Taxonomy" id="159087"/>
    <lineage>
        <taxon>Bacteria</taxon>
        <taxon>Pseudomonadati</taxon>
        <taxon>Pseudomonadota</taxon>
        <taxon>Betaproteobacteria</taxon>
        <taxon>Rhodocyclales</taxon>
        <taxon>Azonexaceae</taxon>
        <taxon>Dechloromonas</taxon>
    </lineage>
</organism>
<keyword evidence="2" id="KW-1133">Transmembrane helix</keyword>
<feature type="transmembrane region" description="Helical" evidence="2">
    <location>
        <begin position="341"/>
        <end position="363"/>
    </location>
</feature>
<feature type="transmembrane region" description="Helical" evidence="2">
    <location>
        <begin position="258"/>
        <end position="281"/>
    </location>
</feature>
<name>Q47E37_DECAR</name>
<dbReference type="InterPro" id="IPR010295">
    <property type="entry name" value="DUF898"/>
</dbReference>
<dbReference type="EMBL" id="CP000089">
    <property type="protein sequence ID" value="AAZ46894.1"/>
    <property type="molecule type" value="Genomic_DNA"/>
</dbReference>
<evidence type="ECO:0000256" key="2">
    <source>
        <dbReference type="SAM" id="Phobius"/>
    </source>
</evidence>
<evidence type="ECO:0000313" key="3">
    <source>
        <dbReference type="EMBL" id="AAZ46894.1"/>
    </source>
</evidence>
<dbReference type="eggNOG" id="COG4269">
    <property type="taxonomic scope" value="Bacteria"/>
</dbReference>